<dbReference type="SUPFAM" id="SSF74877">
    <property type="entry name" value="Major surface antigen p30, SAG1"/>
    <property type="match status" value="1"/>
</dbReference>
<dbReference type="AlphaFoldDB" id="A0A2A9MG97"/>
<proteinExistence type="predicted"/>
<dbReference type="KEGG" id="bbes:BESB_033970"/>
<keyword evidence="2" id="KW-0472">Membrane</keyword>
<name>A0A2A9MG97_BESBE</name>
<dbReference type="RefSeq" id="XP_029220948.1">
    <property type="nucleotide sequence ID" value="XM_029361983.1"/>
</dbReference>
<feature type="domain" description="SRS" evidence="4">
    <location>
        <begin position="40"/>
        <end position="166"/>
    </location>
</feature>
<dbReference type="Pfam" id="PF04092">
    <property type="entry name" value="SAG"/>
    <property type="match status" value="3"/>
</dbReference>
<evidence type="ECO:0000313" key="5">
    <source>
        <dbReference type="EMBL" id="PFH36939.1"/>
    </source>
</evidence>
<feature type="chain" id="PRO_5012699127" description="SRS domain-containing protein" evidence="3">
    <location>
        <begin position="24"/>
        <end position="489"/>
    </location>
</feature>
<evidence type="ECO:0000313" key="6">
    <source>
        <dbReference type="Proteomes" id="UP000224006"/>
    </source>
</evidence>
<keyword evidence="3" id="KW-0732">Signal</keyword>
<feature type="domain" description="SRS" evidence="4">
    <location>
        <begin position="187"/>
        <end position="302"/>
    </location>
</feature>
<accession>A0A2A9MG97</accession>
<dbReference type="Gene3D" id="2.60.40.1320">
    <property type="entry name" value="SRS domain"/>
    <property type="match status" value="3"/>
</dbReference>
<evidence type="ECO:0000256" key="1">
    <source>
        <dbReference type="SAM" id="MobiDB-lite"/>
    </source>
</evidence>
<keyword evidence="2" id="KW-1133">Transmembrane helix</keyword>
<sequence length="489" mass="52706">MGLIRPAKFTALILLSGLTSSSAVGDVSSSVVESRPVQLCGDQHNPDKLTLTLAPGTPTISFGCSAKEAMLMPSKTKVYTNSTDDTQSDLSTVCRNATLNESPGVQQEPKTYTLSVPEDARQGQVLYWKCQMSQAPQLSEPKLKTGEQSHASAVTPKKDCTVQITVTAPKPKPVPSIKVHQCEPQLKGQLVTATLPKNTETLLFSCGSGNAELHPNPSLNKFYEDALCIELDSLAEDVCRGATLTVEKQGGPKTYKLTVPELGRQRKVLYYKCLATEAVLPNRLGGNLPPKNPSSCTLQITVDGPVDPDNDDDDLSPHDSDDDQDDQMDDLFETCEIDDDENKMEHITLPSKRKRVGFSCGTAGAPTLTPEASENKFCVDPSCSEQKLLSSLFPGATFVATPSSGTTIYSLSFKSKPRADHELYYVCTATKAVQDRDVAGAVEGTQKKRKCTVKLTIKGRNSFFSAGVPKAVTSGLVAAFISGLLYMRL</sequence>
<dbReference type="Proteomes" id="UP000224006">
    <property type="component" value="Chromosome II"/>
</dbReference>
<dbReference type="InterPro" id="IPR007226">
    <property type="entry name" value="SRS_dom"/>
</dbReference>
<feature type="signal peptide" evidence="3">
    <location>
        <begin position="1"/>
        <end position="23"/>
    </location>
</feature>
<comment type="caution">
    <text evidence="5">The sequence shown here is derived from an EMBL/GenBank/DDBJ whole genome shotgun (WGS) entry which is preliminary data.</text>
</comment>
<dbReference type="InterPro" id="IPR036755">
    <property type="entry name" value="SRS_dom_sf"/>
</dbReference>
<feature type="region of interest" description="Disordered" evidence="1">
    <location>
        <begin position="284"/>
        <end position="327"/>
    </location>
</feature>
<dbReference type="GO" id="GO:0016020">
    <property type="term" value="C:membrane"/>
    <property type="evidence" value="ECO:0007669"/>
    <property type="project" value="InterPro"/>
</dbReference>
<evidence type="ECO:0000256" key="3">
    <source>
        <dbReference type="SAM" id="SignalP"/>
    </source>
</evidence>
<dbReference type="VEuPathDB" id="ToxoDB:BESB_033970"/>
<feature type="domain" description="SRS" evidence="4">
    <location>
        <begin position="334"/>
        <end position="457"/>
    </location>
</feature>
<organism evidence="5 6">
    <name type="scientific">Besnoitia besnoiti</name>
    <name type="common">Apicomplexan protozoan</name>
    <dbReference type="NCBI Taxonomy" id="94643"/>
    <lineage>
        <taxon>Eukaryota</taxon>
        <taxon>Sar</taxon>
        <taxon>Alveolata</taxon>
        <taxon>Apicomplexa</taxon>
        <taxon>Conoidasida</taxon>
        <taxon>Coccidia</taxon>
        <taxon>Eucoccidiorida</taxon>
        <taxon>Eimeriorina</taxon>
        <taxon>Sarcocystidae</taxon>
        <taxon>Besnoitia</taxon>
    </lineage>
</organism>
<feature type="compositionally biased region" description="Acidic residues" evidence="1">
    <location>
        <begin position="306"/>
        <end position="327"/>
    </location>
</feature>
<dbReference type="EMBL" id="NWUJ01000002">
    <property type="protein sequence ID" value="PFH36939.1"/>
    <property type="molecule type" value="Genomic_DNA"/>
</dbReference>
<dbReference type="GeneID" id="40308378"/>
<evidence type="ECO:0000259" key="4">
    <source>
        <dbReference type="Pfam" id="PF04092"/>
    </source>
</evidence>
<feature type="transmembrane region" description="Helical" evidence="2">
    <location>
        <begin position="463"/>
        <end position="487"/>
    </location>
</feature>
<protein>
    <recommendedName>
        <fullName evidence="4">SRS domain-containing protein</fullName>
    </recommendedName>
</protein>
<gene>
    <name evidence="5" type="ORF">BESB_033970</name>
</gene>
<reference evidence="5 6" key="1">
    <citation type="submission" date="2017-09" db="EMBL/GenBank/DDBJ databases">
        <title>Genome sequencing of Besnoitia besnoiti strain Bb-Ger1.</title>
        <authorList>
            <person name="Schares G."/>
            <person name="Venepally P."/>
            <person name="Lorenzi H.A."/>
        </authorList>
    </citation>
    <scope>NUCLEOTIDE SEQUENCE [LARGE SCALE GENOMIC DNA]</scope>
    <source>
        <strain evidence="5 6">Bb-Ger1</strain>
    </source>
</reference>
<evidence type="ECO:0000256" key="2">
    <source>
        <dbReference type="SAM" id="Phobius"/>
    </source>
</evidence>
<keyword evidence="2" id="KW-0812">Transmembrane</keyword>
<keyword evidence="6" id="KW-1185">Reference proteome</keyword>